<dbReference type="InterPro" id="IPR029069">
    <property type="entry name" value="HotDog_dom_sf"/>
</dbReference>
<feature type="region of interest" description="Disordered" evidence="1">
    <location>
        <begin position="38"/>
        <end position="65"/>
    </location>
</feature>
<comment type="caution">
    <text evidence="2">The sequence shown here is derived from an EMBL/GenBank/DDBJ whole genome shotgun (WGS) entry which is preliminary data.</text>
</comment>
<dbReference type="EMBL" id="AOIV01000020">
    <property type="protein sequence ID" value="ELZ31600.1"/>
    <property type="molecule type" value="Genomic_DNA"/>
</dbReference>
<dbReference type="eggNOG" id="arCOG00775">
    <property type="taxonomic scope" value="Archaea"/>
</dbReference>
<dbReference type="PATRIC" id="fig|1227487.5.peg.1680"/>
<sequence>MYKRQSRDHVGIVTTELRTYNQEDELVLTLERTPMVLKRSHADPSAARPPGWPEGVGTQPDDCSE</sequence>
<evidence type="ECO:0000313" key="2">
    <source>
        <dbReference type="EMBL" id="ELZ31600.1"/>
    </source>
</evidence>
<dbReference type="SUPFAM" id="SSF54637">
    <property type="entry name" value="Thioesterase/thiol ester dehydrase-isomerase"/>
    <property type="match status" value="1"/>
</dbReference>
<evidence type="ECO:0000313" key="3">
    <source>
        <dbReference type="Proteomes" id="UP000011513"/>
    </source>
</evidence>
<keyword evidence="3" id="KW-1185">Reference proteome</keyword>
<protein>
    <submittedName>
        <fullName evidence="2">MaoC domain-containing protein dehydratase</fullName>
    </submittedName>
</protein>
<proteinExistence type="predicted"/>
<reference evidence="2 3" key="1">
    <citation type="journal article" date="2014" name="PLoS Genet.">
        <title>Phylogenetically driven sequencing of extremely halophilic archaea reveals strategies for static and dynamic osmo-response.</title>
        <authorList>
            <person name="Becker E.A."/>
            <person name="Seitzer P.M."/>
            <person name="Tritt A."/>
            <person name="Larsen D."/>
            <person name="Krusor M."/>
            <person name="Yao A.I."/>
            <person name="Wu D."/>
            <person name="Madern D."/>
            <person name="Eisen J.A."/>
            <person name="Darling A.E."/>
            <person name="Facciotti M.T."/>
        </authorList>
    </citation>
    <scope>NUCLEOTIDE SEQUENCE [LARGE SCALE GENOMIC DNA]</scope>
    <source>
        <strain evidence="2 3">JCM 14848</strain>
    </source>
</reference>
<gene>
    <name evidence="2" type="ORF">C474_08327</name>
</gene>
<dbReference type="Gene3D" id="3.10.129.10">
    <property type="entry name" value="Hotdog Thioesterase"/>
    <property type="match status" value="1"/>
</dbReference>
<organism evidence="2 3">
    <name type="scientific">Halogeometricum pallidum JCM 14848</name>
    <dbReference type="NCBI Taxonomy" id="1227487"/>
    <lineage>
        <taxon>Archaea</taxon>
        <taxon>Methanobacteriati</taxon>
        <taxon>Methanobacteriota</taxon>
        <taxon>Stenosarchaea group</taxon>
        <taxon>Halobacteria</taxon>
        <taxon>Halobacteriales</taxon>
        <taxon>Haloferacaceae</taxon>
        <taxon>Halogeometricum</taxon>
    </lineage>
</organism>
<evidence type="ECO:0000256" key="1">
    <source>
        <dbReference type="SAM" id="MobiDB-lite"/>
    </source>
</evidence>
<name>M0D7Y4_HALPD</name>
<dbReference type="Proteomes" id="UP000011513">
    <property type="component" value="Unassembled WGS sequence"/>
</dbReference>
<accession>M0D7Y4</accession>
<dbReference type="AlphaFoldDB" id="M0D7Y4"/>
<dbReference type="InParanoid" id="M0D7Y4"/>